<name>A0ABV6W1G1_9ACTN</name>
<dbReference type="EMBL" id="JBHFAB010000021">
    <property type="protein sequence ID" value="MFC1419835.1"/>
    <property type="molecule type" value="Genomic_DNA"/>
</dbReference>
<dbReference type="RefSeq" id="WP_380539897.1">
    <property type="nucleotide sequence ID" value="NZ_JBHFAB010000021.1"/>
</dbReference>
<dbReference type="Gene3D" id="1.10.260.40">
    <property type="entry name" value="lambda repressor-like DNA-binding domains"/>
    <property type="match status" value="1"/>
</dbReference>
<dbReference type="Pfam" id="PF01381">
    <property type="entry name" value="HTH_3"/>
    <property type="match status" value="1"/>
</dbReference>
<evidence type="ECO:0000259" key="2">
    <source>
        <dbReference type="PROSITE" id="PS50943"/>
    </source>
</evidence>
<dbReference type="CDD" id="cd00093">
    <property type="entry name" value="HTH_XRE"/>
    <property type="match status" value="1"/>
</dbReference>
<sequence length="410" mass="45097">MSKRTQLVKRRKALGLSQEDFANAAETDRATVGRWERGESTPQPIHRPKLMRILQVDADELDRLLSPEQAAESPPLAVAVDSGDPDDMIRRDFLRLLALTGSMAMLPVDPQLPEERFEDFEAMNGHLWQVYQLARSKSAVLPLVRDQLSVLSGAFSAGRGSKRLCVLSADLFQLAGEAFFDGDRYTDAAQCYMLAMSASREAGAYDLWACALTRHAYVGLYERRHGEASEMLTVAERVALQGDSSLSTRHWVASVQAQAFAGLGAMDDCERALERAEQVMELPAGSSNDGWLRFDGSRLAEERGARYVELGRLDLAEQALTAALKQSTLAKGLSYRRRGAVLADLAIVGAKRRDIEETLTHAYEAVDLARRSGSGYIARRLQSLRAELAPVVSDARIAELDSEIVALNVS</sequence>
<keyword evidence="4" id="KW-1185">Reference proteome</keyword>
<dbReference type="InterPro" id="IPR001387">
    <property type="entry name" value="Cro/C1-type_HTH"/>
</dbReference>
<evidence type="ECO:0000256" key="1">
    <source>
        <dbReference type="SAM" id="MobiDB-lite"/>
    </source>
</evidence>
<comment type="caution">
    <text evidence="3">The sequence shown here is derived from an EMBL/GenBank/DDBJ whole genome shotgun (WGS) entry which is preliminary data.</text>
</comment>
<dbReference type="SUPFAM" id="SSF48452">
    <property type="entry name" value="TPR-like"/>
    <property type="match status" value="1"/>
</dbReference>
<reference evidence="3 4" key="1">
    <citation type="submission" date="2024-09" db="EMBL/GenBank/DDBJ databases">
        <authorList>
            <person name="Lee S.D."/>
        </authorList>
    </citation>
    <scope>NUCLEOTIDE SEQUENCE [LARGE SCALE GENOMIC DNA]</scope>
    <source>
        <strain evidence="3 4">N8-3</strain>
    </source>
</reference>
<dbReference type="SMART" id="SM00530">
    <property type="entry name" value="HTH_XRE"/>
    <property type="match status" value="1"/>
</dbReference>
<dbReference type="SUPFAM" id="SSF47413">
    <property type="entry name" value="lambda repressor-like DNA-binding domains"/>
    <property type="match status" value="1"/>
</dbReference>
<proteinExistence type="predicted"/>
<gene>
    <name evidence="3" type="ORF">ACEZDE_24815</name>
</gene>
<dbReference type="Proteomes" id="UP001592531">
    <property type="component" value="Unassembled WGS sequence"/>
</dbReference>
<evidence type="ECO:0000313" key="3">
    <source>
        <dbReference type="EMBL" id="MFC1419835.1"/>
    </source>
</evidence>
<evidence type="ECO:0000313" key="4">
    <source>
        <dbReference type="Proteomes" id="UP001592531"/>
    </source>
</evidence>
<organism evidence="3 4">
    <name type="scientific">Streptacidiphilus cavernicola</name>
    <dbReference type="NCBI Taxonomy" id="3342716"/>
    <lineage>
        <taxon>Bacteria</taxon>
        <taxon>Bacillati</taxon>
        <taxon>Actinomycetota</taxon>
        <taxon>Actinomycetes</taxon>
        <taxon>Kitasatosporales</taxon>
        <taxon>Streptomycetaceae</taxon>
        <taxon>Streptacidiphilus</taxon>
    </lineage>
</organism>
<feature type="compositionally biased region" description="Basic and acidic residues" evidence="1">
    <location>
        <begin position="26"/>
        <end position="39"/>
    </location>
</feature>
<dbReference type="PROSITE" id="PS50943">
    <property type="entry name" value="HTH_CROC1"/>
    <property type="match status" value="1"/>
</dbReference>
<dbReference type="InterPro" id="IPR011990">
    <property type="entry name" value="TPR-like_helical_dom_sf"/>
</dbReference>
<feature type="domain" description="HTH cro/C1-type" evidence="2">
    <location>
        <begin position="7"/>
        <end position="61"/>
    </location>
</feature>
<feature type="region of interest" description="Disordered" evidence="1">
    <location>
        <begin position="25"/>
        <end position="44"/>
    </location>
</feature>
<protein>
    <submittedName>
        <fullName evidence="3">Helix-turn-helix transcriptional regulator</fullName>
    </submittedName>
</protein>
<dbReference type="InterPro" id="IPR010982">
    <property type="entry name" value="Lambda_DNA-bd_dom_sf"/>
</dbReference>
<accession>A0ABV6W1G1</accession>